<name>A0A1I3C706_9PLAN</name>
<dbReference type="SUPFAM" id="SSF161098">
    <property type="entry name" value="MetI-like"/>
    <property type="match status" value="1"/>
</dbReference>
<evidence type="ECO:0000256" key="9">
    <source>
        <dbReference type="RuleBase" id="RU363032"/>
    </source>
</evidence>
<feature type="transmembrane region" description="Helical" evidence="9">
    <location>
        <begin position="191"/>
        <end position="210"/>
    </location>
</feature>
<dbReference type="Pfam" id="PF00528">
    <property type="entry name" value="BPD_transp_1"/>
    <property type="match status" value="1"/>
</dbReference>
<dbReference type="GO" id="GO:0015419">
    <property type="term" value="F:ABC-type sulfate transporter activity"/>
    <property type="evidence" value="ECO:0007669"/>
    <property type="project" value="InterPro"/>
</dbReference>
<proteinExistence type="inferred from homology"/>
<evidence type="ECO:0000256" key="3">
    <source>
        <dbReference type="ARBA" id="ARBA00022448"/>
    </source>
</evidence>
<dbReference type="Proteomes" id="UP000199518">
    <property type="component" value="Unassembled WGS sequence"/>
</dbReference>
<feature type="compositionally biased region" description="Polar residues" evidence="10">
    <location>
        <begin position="1"/>
        <end position="24"/>
    </location>
</feature>
<keyword evidence="13" id="KW-1185">Reference proteome</keyword>
<keyword evidence="5 9" id="KW-1133">Transmembrane helix</keyword>
<sequence>MTNVPSSSGGEKSARSLKQSSTVIGMSGSRADIVESNDNSPPHPQPLSPAYRGEGRVSQTRSDAAFWLLLWGLGGSYVLFILLLLLADALSTSPRHFWDALQKPEIRASLLLTLKTCTLSAILSLWLALPLAYLLSRTRFAGRAVIDTLVDVPLVLPPLVLGLSLLILFHFPINGWQLETWLRNSFGLSVTYHVPAIILAQVTLATAFAVRTLRSTFDRIDPRAEEVARTLGCTRAQAFLQVCLPQAMPGMLAALIVAWARSMGEFGPILIFAGTTRLKTEVLSTTVYLELGMGSLEAAVAVSLLMVTLSVAVLLGLRLLGKWAA</sequence>
<feature type="transmembrane region" description="Helical" evidence="9">
    <location>
        <begin position="298"/>
        <end position="320"/>
    </location>
</feature>
<comment type="subunit">
    <text evidence="2">The complex is composed of two ATP-binding proteins (CysA), two transmembrane proteins (CysT and CysW) and a solute-binding protein (CysP).</text>
</comment>
<dbReference type="InterPro" id="IPR005667">
    <property type="entry name" value="Sulph_transpt2"/>
</dbReference>
<evidence type="ECO:0000256" key="5">
    <source>
        <dbReference type="ARBA" id="ARBA00022989"/>
    </source>
</evidence>
<feature type="domain" description="ABC transmembrane type-1" evidence="11">
    <location>
        <begin position="110"/>
        <end position="315"/>
    </location>
</feature>
<accession>A0A1I3C706</accession>
<evidence type="ECO:0000256" key="6">
    <source>
        <dbReference type="ARBA" id="ARBA00023032"/>
    </source>
</evidence>
<dbReference type="PANTHER" id="PTHR30406:SF8">
    <property type="entry name" value="SULFATE TRANSPORT SYSTEM PERMEASE PROTEIN CYST"/>
    <property type="match status" value="1"/>
</dbReference>
<dbReference type="InterPro" id="IPR000515">
    <property type="entry name" value="MetI-like"/>
</dbReference>
<feature type="region of interest" description="Disordered" evidence="10">
    <location>
        <begin position="1"/>
        <end position="54"/>
    </location>
</feature>
<evidence type="ECO:0000256" key="1">
    <source>
        <dbReference type="ARBA" id="ARBA00004651"/>
    </source>
</evidence>
<feature type="transmembrane region" description="Helical" evidence="9">
    <location>
        <begin position="110"/>
        <end position="136"/>
    </location>
</feature>
<dbReference type="EMBL" id="FOQD01000002">
    <property type="protein sequence ID" value="SFH69791.1"/>
    <property type="molecule type" value="Genomic_DNA"/>
</dbReference>
<organism evidence="12 13">
    <name type="scientific">Planctomicrobium piriforme</name>
    <dbReference type="NCBI Taxonomy" id="1576369"/>
    <lineage>
        <taxon>Bacteria</taxon>
        <taxon>Pseudomonadati</taxon>
        <taxon>Planctomycetota</taxon>
        <taxon>Planctomycetia</taxon>
        <taxon>Planctomycetales</taxon>
        <taxon>Planctomycetaceae</taxon>
        <taxon>Planctomicrobium</taxon>
    </lineage>
</organism>
<dbReference type="CDD" id="cd06261">
    <property type="entry name" value="TM_PBP2"/>
    <property type="match status" value="1"/>
</dbReference>
<keyword evidence="6" id="KW-0764">Sulfate transport</keyword>
<evidence type="ECO:0000256" key="2">
    <source>
        <dbReference type="ARBA" id="ARBA00011779"/>
    </source>
</evidence>
<protein>
    <submittedName>
        <fullName evidence="12">Molybdate transport system permease protein</fullName>
    </submittedName>
</protein>
<feature type="transmembrane region" description="Helical" evidence="9">
    <location>
        <begin position="66"/>
        <end position="90"/>
    </location>
</feature>
<evidence type="ECO:0000256" key="8">
    <source>
        <dbReference type="ARBA" id="ARBA00025323"/>
    </source>
</evidence>
<keyword evidence="7 9" id="KW-0472">Membrane</keyword>
<gene>
    <name evidence="12" type="ORF">SAMN05421753_102120</name>
</gene>
<evidence type="ECO:0000256" key="7">
    <source>
        <dbReference type="ARBA" id="ARBA00023136"/>
    </source>
</evidence>
<feature type="transmembrane region" description="Helical" evidence="9">
    <location>
        <begin position="238"/>
        <end position="260"/>
    </location>
</feature>
<evidence type="ECO:0000259" key="11">
    <source>
        <dbReference type="PROSITE" id="PS50928"/>
    </source>
</evidence>
<comment type="subcellular location">
    <subcellularLocation>
        <location evidence="1 9">Cell membrane</location>
        <topology evidence="1 9">Multi-pass membrane protein</topology>
    </subcellularLocation>
</comment>
<keyword evidence="3 9" id="KW-0813">Transport</keyword>
<evidence type="ECO:0000256" key="10">
    <source>
        <dbReference type="SAM" id="MobiDB-lite"/>
    </source>
</evidence>
<evidence type="ECO:0000313" key="13">
    <source>
        <dbReference type="Proteomes" id="UP000199518"/>
    </source>
</evidence>
<dbReference type="InterPro" id="IPR035906">
    <property type="entry name" value="MetI-like_sf"/>
</dbReference>
<dbReference type="STRING" id="1576369.SAMN05421753_102120"/>
<evidence type="ECO:0000256" key="4">
    <source>
        <dbReference type="ARBA" id="ARBA00022692"/>
    </source>
</evidence>
<dbReference type="Gene3D" id="1.10.3720.10">
    <property type="entry name" value="MetI-like"/>
    <property type="match status" value="1"/>
</dbReference>
<feature type="transmembrane region" description="Helical" evidence="9">
    <location>
        <begin position="148"/>
        <end position="171"/>
    </location>
</feature>
<dbReference type="PROSITE" id="PS50928">
    <property type="entry name" value="ABC_TM1"/>
    <property type="match status" value="1"/>
</dbReference>
<comment type="function">
    <text evidence="8">Part of the ABC transporter complex CysAWTP (TC 3.A.1.6.1) involved in sulfate/thiosulfate import. Probably responsible for the translocation of the substrate across the membrane.</text>
</comment>
<evidence type="ECO:0000313" key="12">
    <source>
        <dbReference type="EMBL" id="SFH69791.1"/>
    </source>
</evidence>
<dbReference type="GO" id="GO:0005886">
    <property type="term" value="C:plasma membrane"/>
    <property type="evidence" value="ECO:0007669"/>
    <property type="project" value="UniProtKB-SubCell"/>
</dbReference>
<keyword evidence="4 9" id="KW-0812">Transmembrane</keyword>
<dbReference type="AlphaFoldDB" id="A0A1I3C706"/>
<reference evidence="13" key="1">
    <citation type="submission" date="2016-10" db="EMBL/GenBank/DDBJ databases">
        <authorList>
            <person name="Varghese N."/>
            <person name="Submissions S."/>
        </authorList>
    </citation>
    <scope>NUCLEOTIDE SEQUENCE [LARGE SCALE GENOMIC DNA]</scope>
    <source>
        <strain evidence="13">DSM 26348</strain>
    </source>
</reference>
<comment type="similarity">
    <text evidence="9">Belongs to the binding-protein-dependent transport system permease family.</text>
</comment>
<dbReference type="PANTHER" id="PTHR30406">
    <property type="entry name" value="SULFATE TRANSPORT SYSTEM PERMEASE PROTEIN"/>
    <property type="match status" value="1"/>
</dbReference>